<dbReference type="EMBL" id="JAGTTN010000004">
    <property type="protein sequence ID" value="MCC2033082.1"/>
    <property type="molecule type" value="Genomic_DNA"/>
</dbReference>
<evidence type="ECO:0000313" key="1">
    <source>
        <dbReference type="EMBL" id="MCC2033082.1"/>
    </source>
</evidence>
<keyword evidence="2" id="KW-1185">Reference proteome</keyword>
<dbReference type="Proteomes" id="UP001139354">
    <property type="component" value="Unassembled WGS sequence"/>
</dbReference>
<organism evidence="1 2">
    <name type="scientific">Microbacterium allomyrinae</name>
    <dbReference type="NCBI Taxonomy" id="2830666"/>
    <lineage>
        <taxon>Bacteria</taxon>
        <taxon>Bacillati</taxon>
        <taxon>Actinomycetota</taxon>
        <taxon>Actinomycetes</taxon>
        <taxon>Micrococcales</taxon>
        <taxon>Microbacteriaceae</taxon>
        <taxon>Microbacterium</taxon>
    </lineage>
</organism>
<comment type="caution">
    <text evidence="1">The sequence shown here is derived from an EMBL/GenBank/DDBJ whole genome shotgun (WGS) entry which is preliminary data.</text>
</comment>
<gene>
    <name evidence="1" type="ORF">KEC57_12910</name>
</gene>
<sequence length="89" mass="9372">MPENEVQLAMIDGRDALLMVLVKPGSGDGMVAVDAHCNGLDKMQAAKILMHIARSWKAEAERCVKCGGPGGVHDPACIVHPDHADGSAR</sequence>
<reference evidence="1" key="1">
    <citation type="submission" date="2021-04" db="EMBL/GenBank/DDBJ databases">
        <title>Microbacterium tenobrionis sp. nov. and Microbacterium allomyrinae sp. nov., isolated from larvae of Tenobrio molitor and Allomyrina dichotoma, respectively.</title>
        <authorList>
            <person name="Lee S.D."/>
        </authorList>
    </citation>
    <scope>NUCLEOTIDE SEQUENCE</scope>
    <source>
        <strain evidence="1">BWT-G7</strain>
    </source>
</reference>
<dbReference type="AlphaFoldDB" id="A0A9X1LVX9"/>
<proteinExistence type="predicted"/>
<dbReference type="RefSeq" id="WP_229385050.1">
    <property type="nucleotide sequence ID" value="NZ_JAGTTN010000004.1"/>
</dbReference>
<protein>
    <submittedName>
        <fullName evidence="1">Uncharacterized protein</fullName>
    </submittedName>
</protein>
<accession>A0A9X1LVX9</accession>
<evidence type="ECO:0000313" key="2">
    <source>
        <dbReference type="Proteomes" id="UP001139354"/>
    </source>
</evidence>
<name>A0A9X1LVX9_9MICO</name>